<feature type="chain" id="PRO_5047206961" evidence="7">
    <location>
        <begin position="22"/>
        <end position="249"/>
    </location>
</feature>
<dbReference type="InterPro" id="IPR001915">
    <property type="entry name" value="Peptidase_M48"/>
</dbReference>
<evidence type="ECO:0000256" key="1">
    <source>
        <dbReference type="ARBA" id="ARBA00022670"/>
    </source>
</evidence>
<feature type="signal peptide" evidence="7">
    <location>
        <begin position="1"/>
        <end position="21"/>
    </location>
</feature>
<evidence type="ECO:0000256" key="7">
    <source>
        <dbReference type="SAM" id="SignalP"/>
    </source>
</evidence>
<keyword evidence="10" id="KW-1185">Reference proteome</keyword>
<comment type="similarity">
    <text evidence="6">Belongs to the peptidase M48 family.</text>
</comment>
<evidence type="ECO:0000259" key="8">
    <source>
        <dbReference type="Pfam" id="PF01435"/>
    </source>
</evidence>
<comment type="caution">
    <text evidence="9">The sequence shown here is derived from an EMBL/GenBank/DDBJ whole genome shotgun (WGS) entry which is preliminary data.</text>
</comment>
<dbReference type="InterPro" id="IPR051156">
    <property type="entry name" value="Mito/Outer_Membr_Metalloprot"/>
</dbReference>
<comment type="cofactor">
    <cofactor evidence="6">
        <name>Zn(2+)</name>
        <dbReference type="ChEBI" id="CHEBI:29105"/>
    </cofactor>
    <text evidence="6">Binds 1 zinc ion per subunit.</text>
</comment>
<dbReference type="PROSITE" id="PS51257">
    <property type="entry name" value="PROKAR_LIPOPROTEIN"/>
    <property type="match status" value="1"/>
</dbReference>
<feature type="domain" description="Peptidase M48" evidence="8">
    <location>
        <begin position="88"/>
        <end position="240"/>
    </location>
</feature>
<evidence type="ECO:0000256" key="4">
    <source>
        <dbReference type="ARBA" id="ARBA00022833"/>
    </source>
</evidence>
<gene>
    <name evidence="9" type="primary">loiP</name>
    <name evidence="9" type="ORF">GCM10022421_12180</name>
</gene>
<keyword evidence="3 6" id="KW-0378">Hydrolase</keyword>
<dbReference type="PANTHER" id="PTHR22726">
    <property type="entry name" value="METALLOENDOPEPTIDASE OMA1"/>
    <property type="match status" value="1"/>
</dbReference>
<dbReference type="EMBL" id="BAABDS010000015">
    <property type="protein sequence ID" value="GAA3706668.1"/>
    <property type="molecule type" value="Genomic_DNA"/>
</dbReference>
<dbReference type="GO" id="GO:0008237">
    <property type="term" value="F:metallopeptidase activity"/>
    <property type="evidence" value="ECO:0007669"/>
    <property type="project" value="UniProtKB-KW"/>
</dbReference>
<dbReference type="Gene3D" id="3.30.2010.10">
    <property type="entry name" value="Metalloproteases ('zincins'), catalytic domain"/>
    <property type="match status" value="1"/>
</dbReference>
<evidence type="ECO:0000256" key="2">
    <source>
        <dbReference type="ARBA" id="ARBA00022723"/>
    </source>
</evidence>
<evidence type="ECO:0000313" key="10">
    <source>
        <dbReference type="Proteomes" id="UP001501479"/>
    </source>
</evidence>
<keyword evidence="5 6" id="KW-0482">Metalloprotease</keyword>
<dbReference type="Proteomes" id="UP001501479">
    <property type="component" value="Unassembled WGS sequence"/>
</dbReference>
<reference evidence="10" key="1">
    <citation type="journal article" date="2019" name="Int. J. Syst. Evol. Microbiol.">
        <title>The Global Catalogue of Microorganisms (GCM) 10K type strain sequencing project: providing services to taxonomists for standard genome sequencing and annotation.</title>
        <authorList>
            <consortium name="The Broad Institute Genomics Platform"/>
            <consortium name="The Broad Institute Genome Sequencing Center for Infectious Disease"/>
            <person name="Wu L."/>
            <person name="Ma J."/>
        </authorList>
    </citation>
    <scope>NUCLEOTIDE SEQUENCE [LARGE SCALE GENOMIC DNA]</scope>
    <source>
        <strain evidence="10">JCM 17329</strain>
    </source>
</reference>
<evidence type="ECO:0000256" key="6">
    <source>
        <dbReference type="RuleBase" id="RU003983"/>
    </source>
</evidence>
<keyword evidence="4 6" id="KW-0862">Zinc</keyword>
<evidence type="ECO:0000313" key="9">
    <source>
        <dbReference type="EMBL" id="GAA3706668.1"/>
    </source>
</evidence>
<proteinExistence type="inferred from homology"/>
<protein>
    <submittedName>
        <fullName evidence="9">Metalloprotease LoiP</fullName>
    </submittedName>
</protein>
<dbReference type="RefSeq" id="WP_344963382.1">
    <property type="nucleotide sequence ID" value="NZ_BAABDS010000015.1"/>
</dbReference>
<evidence type="ECO:0000256" key="3">
    <source>
        <dbReference type="ARBA" id="ARBA00022801"/>
    </source>
</evidence>
<name>A0ABP7DN05_9GAMM</name>
<keyword evidence="1 6" id="KW-0645">Protease</keyword>
<organism evidence="9 10">
    <name type="scientific">Oceanisphaera sediminis</name>
    <dbReference type="NCBI Taxonomy" id="981381"/>
    <lineage>
        <taxon>Bacteria</taxon>
        <taxon>Pseudomonadati</taxon>
        <taxon>Pseudomonadota</taxon>
        <taxon>Gammaproteobacteria</taxon>
        <taxon>Aeromonadales</taxon>
        <taxon>Aeromonadaceae</taxon>
        <taxon>Oceanisphaera</taxon>
    </lineage>
</organism>
<sequence>MKKTLIAALLAGLGLSGCASGDSGALLGAGLTALQGFTLSKSQLQAEASLSAKQMDEENRLAPAGNAYSQRLTRLTRGLTSIDGTPLNFQVYLADEINAFAMPDGTVRVYSGLMDVMKDDELMAVIGHEIGHIKFDHSLNQYKNAYLTSAARQAAAAAGGTVGALAASQYGDIGTKFLSAQFSQKDELESDAYGVEVLCQLKMDPYAAMRAQQVLMKHAGSGGGLFSSHPSTAKRIELARDAAANSSCR</sequence>
<evidence type="ECO:0000256" key="5">
    <source>
        <dbReference type="ARBA" id="ARBA00023049"/>
    </source>
</evidence>
<keyword evidence="2" id="KW-0479">Metal-binding</keyword>
<dbReference type="PANTHER" id="PTHR22726:SF8">
    <property type="entry name" value="METALLOPROTEASE YCAL"/>
    <property type="match status" value="1"/>
</dbReference>
<dbReference type="Pfam" id="PF01435">
    <property type="entry name" value="Peptidase_M48"/>
    <property type="match status" value="1"/>
</dbReference>
<accession>A0ABP7DN05</accession>
<keyword evidence="7" id="KW-0732">Signal</keyword>